<comment type="similarity">
    <text evidence="1">Belongs to the aldolase class II family. Adducin subfamily.</text>
</comment>
<dbReference type="SMART" id="SM01007">
    <property type="entry name" value="Aldolase_II"/>
    <property type="match status" value="1"/>
</dbReference>
<protein>
    <recommendedName>
        <fullName evidence="9">Probable methylthioribulose-1-phosphate dehydratase</fullName>
        <shortName evidence="9">MTRu-1-P dehydratase</shortName>
        <ecNumber evidence="9">4.2.1.109</ecNumber>
    </recommendedName>
</protein>
<comment type="cofactor">
    <cofactor evidence="9">
        <name>Zn(2+)</name>
        <dbReference type="ChEBI" id="CHEBI:29105"/>
    </cofactor>
    <text evidence="9">Binds 1 zinc ion per subunit.</text>
</comment>
<dbReference type="AlphaFoldDB" id="A0A443RZ58"/>
<keyword evidence="4 9" id="KW-0479">Metal-binding</keyword>
<evidence type="ECO:0000313" key="11">
    <source>
        <dbReference type="EMBL" id="RWS20541.1"/>
    </source>
</evidence>
<dbReference type="NCBIfam" id="TIGR03328">
    <property type="entry name" value="salvage_mtnB"/>
    <property type="match status" value="1"/>
</dbReference>
<sequence>MSQSPRELIPELCRQFYSLGWVSGTGGGVSIREGDTIFIAPSGVQKERITSDEIFELSMDGTCLKEPCASKNLRQSECTPLFMNAYRLRDAGAVIHSHSIHANLVTLMFTGSEFVIRNQEMIKGIKKGSSNEAHRYDDMLVVPIIENTAFEKDLTESMAEAIRKYPNTNAVLVRRHGIYVWGKTWQAAKSMAECYHYLFEVALQMKLYNLSG</sequence>
<dbReference type="GO" id="GO:0046570">
    <property type="term" value="F:methylthioribulose 1-phosphate dehydratase activity"/>
    <property type="evidence" value="ECO:0007669"/>
    <property type="project" value="UniProtKB-UniRule"/>
</dbReference>
<feature type="binding site" evidence="9">
    <location>
        <position position="78"/>
    </location>
    <ligand>
        <name>substrate</name>
    </ligand>
</feature>
<dbReference type="EMBL" id="NCKV01016955">
    <property type="protein sequence ID" value="RWS20541.1"/>
    <property type="molecule type" value="Genomic_DNA"/>
</dbReference>
<dbReference type="GO" id="GO:0008270">
    <property type="term" value="F:zinc ion binding"/>
    <property type="evidence" value="ECO:0007669"/>
    <property type="project" value="UniProtKB-UniRule"/>
</dbReference>
<dbReference type="Pfam" id="PF00596">
    <property type="entry name" value="Aldolase_II"/>
    <property type="match status" value="1"/>
</dbReference>
<evidence type="ECO:0000256" key="9">
    <source>
        <dbReference type="HAMAP-Rule" id="MF_03116"/>
    </source>
</evidence>
<evidence type="ECO:0000259" key="10">
    <source>
        <dbReference type="SMART" id="SM01007"/>
    </source>
</evidence>
<dbReference type="STRING" id="299467.A0A443RZ58"/>
<feature type="binding site" evidence="9">
    <location>
        <position position="98"/>
    </location>
    <ligand>
        <name>Zn(2+)</name>
        <dbReference type="ChEBI" id="CHEBI:29105"/>
    </ligand>
</feature>
<comment type="subcellular location">
    <subcellularLocation>
        <location evidence="9">Cytoplasm</location>
    </subcellularLocation>
</comment>
<dbReference type="FunFam" id="3.40.225.10:FF:000003">
    <property type="entry name" value="Methylthioribulose-1-phosphate dehydratase"/>
    <property type="match status" value="1"/>
</dbReference>
<dbReference type="SUPFAM" id="SSF53639">
    <property type="entry name" value="AraD/HMP-PK domain-like"/>
    <property type="match status" value="1"/>
</dbReference>
<keyword evidence="7 9" id="KW-0456">Lyase</keyword>
<comment type="similarity">
    <text evidence="9">Belongs to the aldolase class II family. MtnB subfamily.</text>
</comment>
<evidence type="ECO:0000256" key="8">
    <source>
        <dbReference type="ARBA" id="ARBA00060021"/>
    </source>
</evidence>
<comment type="function">
    <text evidence="8">Catalyzes the dehydration of methylthioribulose-1-phosphate (MTRu-1-P) into 2,3-diketo-5-methylthiopentyl-1-phosphate (DK-MTP-1-P). Functions in the methionine salvage pathway, which plays a key role in cancer, apoptosis, microbial proliferation and inflammation. May inhibit the CASP1-related inflammatory response (pyroptosis), the CASP9-dependent apoptotic pathway and the cytochrome c-dependent and APAF1-mediated cell death.</text>
</comment>
<evidence type="ECO:0000256" key="3">
    <source>
        <dbReference type="ARBA" id="ARBA00022605"/>
    </source>
</evidence>
<feature type="binding site" evidence="9">
    <location>
        <position position="96"/>
    </location>
    <ligand>
        <name>Zn(2+)</name>
        <dbReference type="ChEBI" id="CHEBI:29105"/>
    </ligand>
</feature>
<comment type="caution">
    <text evidence="11">The sequence shown here is derived from an EMBL/GenBank/DDBJ whole genome shotgun (WGS) entry which is preliminary data.</text>
</comment>
<dbReference type="UniPathway" id="UPA00904">
    <property type="reaction ID" value="UER00875"/>
</dbReference>
<evidence type="ECO:0000256" key="1">
    <source>
        <dbReference type="ARBA" id="ARBA00006274"/>
    </source>
</evidence>
<dbReference type="PANTHER" id="PTHR10640:SF7">
    <property type="entry name" value="METHYLTHIORIBULOSE-1-PHOSPHATE DEHYDRATASE"/>
    <property type="match status" value="1"/>
</dbReference>
<dbReference type="VEuPathDB" id="VectorBase:LDEU011499"/>
<dbReference type="HAMAP" id="MF_03116">
    <property type="entry name" value="Salvage_MtnB_euk"/>
    <property type="match status" value="1"/>
</dbReference>
<feature type="binding site" evidence="9">
    <location>
        <position position="176"/>
    </location>
    <ligand>
        <name>Zn(2+)</name>
        <dbReference type="ChEBI" id="CHEBI:29105"/>
    </ligand>
</feature>
<feature type="domain" description="Class II aldolase/adducin N-terminal" evidence="10">
    <location>
        <begin position="7"/>
        <end position="203"/>
    </location>
</feature>
<dbReference type="Gene3D" id="3.40.225.10">
    <property type="entry name" value="Class II aldolase/adducin N-terminal domain"/>
    <property type="match status" value="1"/>
</dbReference>
<dbReference type="InterPro" id="IPR017714">
    <property type="entry name" value="MethylthioRu-1-P_deHdtase_MtnB"/>
</dbReference>
<comment type="pathway">
    <text evidence="9">Amino-acid biosynthesis; L-methionine biosynthesis via salvage pathway; L-methionine from S-methyl-5-thio-alpha-D-ribose 1-phosphate: step 2/6.</text>
</comment>
<keyword evidence="3 9" id="KW-0028">Amino-acid biosynthesis</keyword>
<proteinExistence type="inferred from homology"/>
<evidence type="ECO:0000256" key="6">
    <source>
        <dbReference type="ARBA" id="ARBA00023167"/>
    </source>
</evidence>
<dbReference type="OrthoDB" id="191080at2759"/>
<evidence type="ECO:0000256" key="5">
    <source>
        <dbReference type="ARBA" id="ARBA00022833"/>
    </source>
</evidence>
<dbReference type="InterPro" id="IPR036409">
    <property type="entry name" value="Aldolase_II/adducin_N_sf"/>
</dbReference>
<evidence type="ECO:0000256" key="2">
    <source>
        <dbReference type="ARBA" id="ARBA00022490"/>
    </source>
</evidence>
<evidence type="ECO:0000256" key="7">
    <source>
        <dbReference type="ARBA" id="ARBA00023239"/>
    </source>
</evidence>
<organism evidence="11 12">
    <name type="scientific">Leptotrombidium deliense</name>
    <dbReference type="NCBI Taxonomy" id="299467"/>
    <lineage>
        <taxon>Eukaryota</taxon>
        <taxon>Metazoa</taxon>
        <taxon>Ecdysozoa</taxon>
        <taxon>Arthropoda</taxon>
        <taxon>Chelicerata</taxon>
        <taxon>Arachnida</taxon>
        <taxon>Acari</taxon>
        <taxon>Acariformes</taxon>
        <taxon>Trombidiformes</taxon>
        <taxon>Prostigmata</taxon>
        <taxon>Anystina</taxon>
        <taxon>Parasitengona</taxon>
        <taxon>Trombiculoidea</taxon>
        <taxon>Trombiculidae</taxon>
        <taxon>Leptotrombidium</taxon>
    </lineage>
</organism>
<reference evidence="11 12" key="1">
    <citation type="journal article" date="2018" name="Gigascience">
        <title>Genomes of trombidid mites reveal novel predicted allergens and laterally-transferred genes associated with secondary metabolism.</title>
        <authorList>
            <person name="Dong X."/>
            <person name="Chaisiri K."/>
            <person name="Xia D."/>
            <person name="Armstrong S.D."/>
            <person name="Fang Y."/>
            <person name="Donnelly M.J."/>
            <person name="Kadowaki T."/>
            <person name="McGarry J.W."/>
            <person name="Darby A.C."/>
            <person name="Makepeace B.L."/>
        </authorList>
    </citation>
    <scope>NUCLEOTIDE SEQUENCE [LARGE SCALE GENOMIC DNA]</scope>
    <source>
        <strain evidence="11">UoL-UT</strain>
    </source>
</reference>
<comment type="catalytic activity">
    <reaction evidence="9">
        <text>5-(methylsulfanyl)-D-ribulose 1-phosphate = 5-methylsulfanyl-2,3-dioxopentyl phosphate + H2O</text>
        <dbReference type="Rhea" id="RHEA:15549"/>
        <dbReference type="ChEBI" id="CHEBI:15377"/>
        <dbReference type="ChEBI" id="CHEBI:58548"/>
        <dbReference type="ChEBI" id="CHEBI:58828"/>
        <dbReference type="EC" id="4.2.1.109"/>
    </reaction>
</comment>
<keyword evidence="2 9" id="KW-0963">Cytoplasm</keyword>
<gene>
    <name evidence="11" type="ORF">B4U80_04462</name>
</gene>
<keyword evidence="12" id="KW-1185">Reference proteome</keyword>
<feature type="active site" description="Proton donor/acceptor" evidence="9">
    <location>
        <position position="120"/>
    </location>
</feature>
<dbReference type="GO" id="GO:0005737">
    <property type="term" value="C:cytoplasm"/>
    <property type="evidence" value="ECO:0007669"/>
    <property type="project" value="UniProtKB-SubCell"/>
</dbReference>
<dbReference type="InterPro" id="IPR027514">
    <property type="entry name" value="Salvage_MtnB_euk"/>
</dbReference>
<evidence type="ECO:0000256" key="4">
    <source>
        <dbReference type="ARBA" id="ARBA00022723"/>
    </source>
</evidence>
<evidence type="ECO:0000313" key="12">
    <source>
        <dbReference type="Proteomes" id="UP000288716"/>
    </source>
</evidence>
<dbReference type="Proteomes" id="UP000288716">
    <property type="component" value="Unassembled WGS sequence"/>
</dbReference>
<dbReference type="EC" id="4.2.1.109" evidence="9"/>
<accession>A0A443RZ58</accession>
<keyword evidence="5 9" id="KW-0862">Zinc</keyword>
<keyword evidence="6 9" id="KW-0486">Methionine biosynthesis</keyword>
<name>A0A443RZ58_9ACAR</name>
<dbReference type="InterPro" id="IPR001303">
    <property type="entry name" value="Aldolase_II/adducin_N"/>
</dbReference>
<dbReference type="GO" id="GO:0019509">
    <property type="term" value="P:L-methionine salvage from methylthioadenosine"/>
    <property type="evidence" value="ECO:0007669"/>
    <property type="project" value="UniProtKB-UniRule"/>
</dbReference>
<dbReference type="PANTHER" id="PTHR10640">
    <property type="entry name" value="METHYLTHIORIBULOSE-1-PHOSPHATE DEHYDRATASE"/>
    <property type="match status" value="1"/>
</dbReference>